<name>A0A9E8RZ33_9BACI</name>
<evidence type="ECO:0000256" key="1">
    <source>
        <dbReference type="ARBA" id="ARBA00022670"/>
    </source>
</evidence>
<feature type="domain" description="Peptidase M48" evidence="10">
    <location>
        <begin position="208"/>
        <end position="414"/>
    </location>
</feature>
<evidence type="ECO:0000259" key="11">
    <source>
        <dbReference type="Pfam" id="PF16491"/>
    </source>
</evidence>
<dbReference type="Gene3D" id="3.30.2010.10">
    <property type="entry name" value="Metalloproteases ('zincins'), catalytic domain"/>
    <property type="match status" value="1"/>
</dbReference>
<comment type="cofactor">
    <cofactor evidence="7 8">
        <name>Zn(2+)</name>
        <dbReference type="ChEBI" id="CHEBI:29105"/>
    </cofactor>
    <text evidence="7 8">Binds 1 zinc ion per subunit.</text>
</comment>
<dbReference type="GO" id="GO:0046872">
    <property type="term" value="F:metal ion binding"/>
    <property type="evidence" value="ECO:0007669"/>
    <property type="project" value="UniProtKB-KW"/>
</dbReference>
<evidence type="ECO:0000256" key="4">
    <source>
        <dbReference type="ARBA" id="ARBA00022833"/>
    </source>
</evidence>
<keyword evidence="1 8" id="KW-0645">Protease</keyword>
<evidence type="ECO:0000259" key="10">
    <source>
        <dbReference type="Pfam" id="PF01435"/>
    </source>
</evidence>
<evidence type="ECO:0000313" key="12">
    <source>
        <dbReference type="EMBL" id="WAA11297.1"/>
    </source>
</evidence>
<dbReference type="FunFam" id="3.30.2010.10:FF:000010">
    <property type="entry name" value="M48 family peptidase"/>
    <property type="match status" value="1"/>
</dbReference>
<evidence type="ECO:0000256" key="9">
    <source>
        <dbReference type="SAM" id="Phobius"/>
    </source>
</evidence>
<dbReference type="InterPro" id="IPR001915">
    <property type="entry name" value="Peptidase_M48"/>
</dbReference>
<feature type="transmembrane region" description="Helical" evidence="9">
    <location>
        <begin position="149"/>
        <end position="169"/>
    </location>
</feature>
<feature type="active site" evidence="6">
    <location>
        <position position="279"/>
    </location>
</feature>
<accession>A0A9E8RZ33</accession>
<keyword evidence="13" id="KW-1185">Reference proteome</keyword>
<dbReference type="PANTHER" id="PTHR10120">
    <property type="entry name" value="CAAX PRENYL PROTEASE 1"/>
    <property type="match status" value="1"/>
</dbReference>
<dbReference type="KEGG" id="faf:OE104_08595"/>
<feature type="binding site" evidence="7">
    <location>
        <position position="278"/>
    </location>
    <ligand>
        <name>Zn(2+)</name>
        <dbReference type="ChEBI" id="CHEBI:29105"/>
        <note>catalytic</note>
    </ligand>
</feature>
<evidence type="ECO:0000313" key="13">
    <source>
        <dbReference type="Proteomes" id="UP001164718"/>
    </source>
</evidence>
<dbReference type="InterPro" id="IPR027057">
    <property type="entry name" value="CAXX_Prtase_1"/>
</dbReference>
<dbReference type="Proteomes" id="UP001164718">
    <property type="component" value="Chromosome"/>
</dbReference>
<keyword evidence="5 8" id="KW-0482">Metalloprotease</keyword>
<feature type="transmembrane region" description="Helical" evidence="9">
    <location>
        <begin position="176"/>
        <end position="194"/>
    </location>
</feature>
<feature type="binding site" evidence="7">
    <location>
        <position position="358"/>
    </location>
    <ligand>
        <name>Zn(2+)</name>
        <dbReference type="ChEBI" id="CHEBI:29105"/>
        <note>catalytic</note>
    </ligand>
</feature>
<keyword evidence="9" id="KW-0472">Membrane</keyword>
<keyword evidence="9" id="KW-0812">Transmembrane</keyword>
<dbReference type="EMBL" id="CP106878">
    <property type="protein sequence ID" value="WAA11297.1"/>
    <property type="molecule type" value="Genomic_DNA"/>
</dbReference>
<keyword evidence="3 8" id="KW-0378">Hydrolase</keyword>
<dbReference type="Pfam" id="PF01435">
    <property type="entry name" value="Peptidase_M48"/>
    <property type="match status" value="1"/>
</dbReference>
<feature type="active site" description="Proton donor" evidence="6">
    <location>
        <position position="362"/>
    </location>
</feature>
<reference evidence="12" key="1">
    <citation type="submission" date="2022-09" db="EMBL/GenBank/DDBJ databases">
        <title>Complete Genomes of Fervidibacillus albus and Fervidibacillus halotolerans isolated from tidal flat sediments.</title>
        <authorList>
            <person name="Kwon K.K."/>
            <person name="Yang S.-H."/>
            <person name="Park M.J."/>
            <person name="Oh H.-M."/>
        </authorList>
    </citation>
    <scope>NUCLEOTIDE SEQUENCE</scope>
    <source>
        <strain evidence="12">MEBiC13591</strain>
    </source>
</reference>
<organism evidence="12 13">
    <name type="scientific">Fervidibacillus albus</name>
    <dbReference type="NCBI Taxonomy" id="2980026"/>
    <lineage>
        <taxon>Bacteria</taxon>
        <taxon>Bacillati</taxon>
        <taxon>Bacillota</taxon>
        <taxon>Bacilli</taxon>
        <taxon>Bacillales</taxon>
        <taxon>Bacillaceae</taxon>
        <taxon>Fervidibacillus</taxon>
    </lineage>
</organism>
<evidence type="ECO:0000256" key="6">
    <source>
        <dbReference type="PIRSR" id="PIRSR627057-1"/>
    </source>
</evidence>
<feature type="domain" description="CAAX prenyl protease 1 N-terminal" evidence="11">
    <location>
        <begin position="46"/>
        <end position="204"/>
    </location>
</feature>
<proteinExistence type="inferred from homology"/>
<dbReference type="Pfam" id="PF16491">
    <property type="entry name" value="Peptidase_M48_N"/>
    <property type="match status" value="1"/>
</dbReference>
<comment type="similarity">
    <text evidence="8">Belongs to the peptidase M48 family.</text>
</comment>
<gene>
    <name evidence="12" type="ORF">OE104_08595</name>
</gene>
<feature type="transmembrane region" description="Helical" evidence="9">
    <location>
        <begin position="288"/>
        <end position="310"/>
    </location>
</feature>
<keyword evidence="2 7" id="KW-0479">Metal-binding</keyword>
<keyword evidence="9" id="KW-1133">Transmembrane helix</keyword>
<evidence type="ECO:0000256" key="2">
    <source>
        <dbReference type="ARBA" id="ARBA00022723"/>
    </source>
</evidence>
<evidence type="ECO:0000256" key="5">
    <source>
        <dbReference type="ARBA" id="ARBA00023049"/>
    </source>
</evidence>
<evidence type="ECO:0000256" key="3">
    <source>
        <dbReference type="ARBA" id="ARBA00022801"/>
    </source>
</evidence>
<feature type="transmembrane region" description="Helical" evidence="9">
    <location>
        <begin position="63"/>
        <end position="83"/>
    </location>
</feature>
<dbReference type="InterPro" id="IPR032456">
    <property type="entry name" value="Peptidase_M48_N"/>
</dbReference>
<dbReference type="AlphaFoldDB" id="A0A9E8RZ33"/>
<dbReference type="GO" id="GO:0004222">
    <property type="term" value="F:metalloendopeptidase activity"/>
    <property type="evidence" value="ECO:0007669"/>
    <property type="project" value="InterPro"/>
</dbReference>
<dbReference type="CDD" id="cd07343">
    <property type="entry name" value="M48A_Zmpste24p_like"/>
    <property type="match status" value="1"/>
</dbReference>
<feature type="binding site" evidence="7">
    <location>
        <position position="282"/>
    </location>
    <ligand>
        <name>Zn(2+)</name>
        <dbReference type="ChEBI" id="CHEBI:29105"/>
        <note>catalytic</note>
    </ligand>
</feature>
<feature type="transmembrane region" description="Helical" evidence="9">
    <location>
        <begin position="104"/>
        <end position="129"/>
    </location>
</feature>
<evidence type="ECO:0000256" key="7">
    <source>
        <dbReference type="PIRSR" id="PIRSR627057-2"/>
    </source>
</evidence>
<protein>
    <submittedName>
        <fullName evidence="12">M48 family metallopeptidase</fullName>
    </submittedName>
</protein>
<sequence length="423" mass="49207">MKKKITFYLIFGYIVYLVLIYLYLFQFHKNGISPEIAGTSADPTTFLTDEELMASEQYSSLRHFLFFMQIPYEWIFYVLLLLFGWAKRMEFFSGKISKKPIVKLAIFSFCLSLVTFVVFYPIRFVSWTFSKNYGISTESFSHWMRDNVISFWIDTILLFFIMIVVLFFIRRKGEKWWLYTWFVAVPFVIFAMYIQPVVIDPLYNEFTPLSNKQLEGEILSLAKGAGISAEHVFEVDMSSKTNALNAYVTGIGGNARIVLWDTVLDRLDEEEILFIMAHEIAHYVERHLYIGIVGYLLLLLIGLFFTAKLLKGIVRKYGRVLQIHSIGSLSTFPLIIVILSFLSFGASPFVNAASRYQEMRADRYAIERIQNVDAGISTFQKLAKTGLTEVDPPLVVKWFRYGHPTLKERILFVESYRNTFDNR</sequence>
<evidence type="ECO:0000256" key="8">
    <source>
        <dbReference type="RuleBase" id="RU003983"/>
    </source>
</evidence>
<feature type="transmembrane region" description="Helical" evidence="9">
    <location>
        <begin position="7"/>
        <end position="25"/>
    </location>
</feature>
<feature type="transmembrane region" description="Helical" evidence="9">
    <location>
        <begin position="331"/>
        <end position="350"/>
    </location>
</feature>
<keyword evidence="4 7" id="KW-0862">Zinc</keyword>
<dbReference type="GO" id="GO:0071586">
    <property type="term" value="P:CAAX-box protein processing"/>
    <property type="evidence" value="ECO:0007669"/>
    <property type="project" value="InterPro"/>
</dbReference>